<feature type="compositionally biased region" description="Basic and acidic residues" evidence="1">
    <location>
        <begin position="237"/>
        <end position="280"/>
    </location>
</feature>
<comment type="caution">
    <text evidence="2">The sequence shown here is derived from an EMBL/GenBank/DDBJ whole genome shotgun (WGS) entry which is preliminary data.</text>
</comment>
<sequence length="294" mass="34055">MFKNSLFVPQMGGVVNRQPTYKLSDHPGEVRTIDKIKAKLKNLRSPEKQADDDTWKKPKLEYAVLPDGERLGGWTPGEVEELDDLVRHQLHSRRAKFKRSMKGFGQYVRRPWVLFLIGWISLGSKKQYIVNVVDNVLVALFAIIGDGLAPFRAVDTYHMAYIAHYHRKTWKRREKLGLQNYGIIMIPRATITCNIMGGVLISIGDKRTRKHEVIEKMMKQELTSEAIETINTRRLKEAEERGEIDPEIRKRRQEEKDREENEEIKRSWEECTEFTKEAPGEGRGSSTAEFTSRG</sequence>
<dbReference type="EMBL" id="QKRW01000080">
    <property type="protein sequence ID" value="RAL58487.1"/>
    <property type="molecule type" value="Genomic_DNA"/>
</dbReference>
<keyword evidence="3" id="KW-1185">Reference proteome</keyword>
<feature type="compositionally biased region" description="Polar residues" evidence="1">
    <location>
        <begin position="284"/>
        <end position="294"/>
    </location>
</feature>
<dbReference type="AlphaFoldDB" id="A0A395IDN8"/>
<dbReference type="InterPro" id="IPR021369">
    <property type="entry name" value="DUF2985"/>
</dbReference>
<accession>A0A395IDN8</accession>
<dbReference type="OrthoDB" id="3365211at2759"/>
<evidence type="ECO:0000313" key="2">
    <source>
        <dbReference type="EMBL" id="RAL58487.1"/>
    </source>
</evidence>
<name>A0A395IDN8_9HELO</name>
<reference evidence="2 3" key="1">
    <citation type="submission" date="2018-06" db="EMBL/GenBank/DDBJ databases">
        <title>Genome Sequence of the Brown Rot Fungal Pathogen Monilinia fructigena.</title>
        <authorList>
            <person name="Landi L."/>
            <person name="De Miccolis Angelini R.M."/>
            <person name="Pollastro S."/>
            <person name="Abate D."/>
            <person name="Faretra F."/>
            <person name="Romanazzi G."/>
        </authorList>
    </citation>
    <scope>NUCLEOTIDE SEQUENCE [LARGE SCALE GENOMIC DNA]</scope>
    <source>
        <strain evidence="2 3">Mfrg269</strain>
    </source>
</reference>
<organism evidence="2 3">
    <name type="scientific">Monilinia fructigena</name>
    <dbReference type="NCBI Taxonomy" id="38457"/>
    <lineage>
        <taxon>Eukaryota</taxon>
        <taxon>Fungi</taxon>
        <taxon>Dikarya</taxon>
        <taxon>Ascomycota</taxon>
        <taxon>Pezizomycotina</taxon>
        <taxon>Leotiomycetes</taxon>
        <taxon>Helotiales</taxon>
        <taxon>Sclerotiniaceae</taxon>
        <taxon>Monilinia</taxon>
    </lineage>
</organism>
<protein>
    <submittedName>
        <fullName evidence="2">Uncharacterized protein</fullName>
    </submittedName>
</protein>
<dbReference type="Pfam" id="PF11204">
    <property type="entry name" value="DUF2985"/>
    <property type="match status" value="1"/>
</dbReference>
<evidence type="ECO:0000256" key="1">
    <source>
        <dbReference type="SAM" id="MobiDB-lite"/>
    </source>
</evidence>
<proteinExistence type="predicted"/>
<dbReference type="PANTHER" id="PTHR35872:SF2">
    <property type="entry name" value="INTEGRAL MEMBRANE PROTEIN (AFU_ORTHOLOGUE AFUA_5G07110)"/>
    <property type="match status" value="1"/>
</dbReference>
<gene>
    <name evidence="2" type="ORF">DID88_005191</name>
</gene>
<evidence type="ECO:0000313" key="3">
    <source>
        <dbReference type="Proteomes" id="UP000249056"/>
    </source>
</evidence>
<dbReference type="Proteomes" id="UP000249056">
    <property type="component" value="Unassembled WGS sequence"/>
</dbReference>
<dbReference type="PANTHER" id="PTHR35872">
    <property type="entry name" value="INTEGRAL MEMBRANE PROTEIN (AFU_ORTHOLOGUE AFUA_5G07110)"/>
    <property type="match status" value="1"/>
</dbReference>
<feature type="region of interest" description="Disordered" evidence="1">
    <location>
        <begin position="237"/>
        <end position="294"/>
    </location>
</feature>